<protein>
    <submittedName>
        <fullName evidence="1">Uncharacterized protein</fullName>
    </submittedName>
</protein>
<geneLocation type="plasmid" evidence="1 2">
    <name>pRK1-3</name>
</geneLocation>
<dbReference type="AlphaFoldDB" id="A0A643FTS6"/>
<evidence type="ECO:0000313" key="2">
    <source>
        <dbReference type="Proteomes" id="UP000397656"/>
    </source>
</evidence>
<dbReference type="RefSeq" id="WP_150986929.1">
    <property type="nucleotide sequence ID" value="NZ_CP062807.1"/>
</dbReference>
<dbReference type="EMBL" id="CP062807">
    <property type="protein sequence ID" value="QOT82230.1"/>
    <property type="molecule type" value="Genomic_DNA"/>
</dbReference>
<dbReference type="Proteomes" id="UP000397656">
    <property type="component" value="Plasmid pRK1-3"/>
</dbReference>
<evidence type="ECO:0000313" key="1">
    <source>
        <dbReference type="EMBL" id="QOT82230.1"/>
    </source>
</evidence>
<keyword evidence="1" id="KW-0614">Plasmid</keyword>
<proteinExistence type="predicted"/>
<accession>A0A643FTS6</accession>
<organism evidence="1 2">
    <name type="scientific">Cupriavidus basilensis</name>
    <dbReference type="NCBI Taxonomy" id="68895"/>
    <lineage>
        <taxon>Bacteria</taxon>
        <taxon>Pseudomonadati</taxon>
        <taxon>Pseudomonadota</taxon>
        <taxon>Betaproteobacteria</taxon>
        <taxon>Burkholderiales</taxon>
        <taxon>Burkholderiaceae</taxon>
        <taxon>Cupriavidus</taxon>
    </lineage>
</organism>
<reference evidence="1 2" key="1">
    <citation type="submission" date="2020-10" db="EMBL/GenBank/DDBJ databases">
        <title>Complete genome sequence of Cupriavidus basilensis CCUG 49340T.</title>
        <authorList>
            <person name="Salva-Serra F."/>
            <person name="Donoso R.A."/>
            <person name="Cho K.H."/>
            <person name="Yoo J.A."/>
            <person name="Lee K."/>
            <person name="Yoon S.-H."/>
            <person name="Perez-Pantoja D."/>
            <person name="Moore E.R.B."/>
        </authorList>
    </citation>
    <scope>NUCLEOTIDE SEQUENCE [LARGE SCALE GENOMIC DNA]</scope>
    <source>
        <strain evidence="2">CCUG 49340</strain>
        <plasmid evidence="1 2">pRK1-3</plasmid>
    </source>
</reference>
<dbReference type="GeneID" id="98407093"/>
<gene>
    <name evidence="1" type="ORF">F7R26_039670</name>
</gene>
<name>A0A643FTS6_9BURK</name>
<sequence>MINVNLQAITAQMIQASIRDADLDAALQPLMAVAGILHGDVAAAHFASVMDSDNSQWQEGTFEQREAFIRSWMDHEAAALRRQTRAGFVELAARTYDDGTTVVVDQEEPEIRLAVEPPGAQRAWVKAWVWVDQQAS</sequence>